<dbReference type="Proteomes" id="UP000000918">
    <property type="component" value="Genome"/>
</dbReference>
<evidence type="ECO:0000313" key="1">
    <source>
        <dbReference type="EMBL" id="AAX90701.1"/>
    </source>
</evidence>
<keyword evidence="2" id="KW-1185">Reference proteome</keyword>
<dbReference type="KEGG" id="vg:4555813"/>
<dbReference type="RefSeq" id="YP_239503.1">
    <property type="nucleotide sequence ID" value="NC_007047.1"/>
</dbReference>
<sequence length="185" mass="20271">MITVTITVTSKFQIVVAITINVFHKVDKNVSIFCHVVVNHVCILITIFTIVVSNNCHKTDAIVAKVVHRFIKKSLIEFHKLITKFLKASFLFHKITKIVINAIIAPITKPIGDVKKPIAAPSSGNNLATKPIGPLNKENALPNNGNTPLKNPSFDIKGAKYETIPTIIGIQVIKTPPKVIAKPMI</sequence>
<organism evidence="1 2">
    <name type="scientific">Staphylococcus phage 187</name>
    <dbReference type="NCBI Taxonomy" id="2908096"/>
    <lineage>
        <taxon>Viruses</taxon>
        <taxon>Duplodnaviria</taxon>
        <taxon>Heunggongvirae</taxon>
        <taxon>Uroviricota</taxon>
        <taxon>Caudoviricetes</taxon>
        <taxon>Azeredovirinae</taxon>
        <taxon>Phietavirus</taxon>
        <taxon>Phietavirus pv187</taxon>
    </lineage>
</organism>
<dbReference type="GeneID" id="4555813"/>
<protein>
    <submittedName>
        <fullName evidence="1">ORF023</fullName>
    </submittedName>
</protein>
<proteinExistence type="predicted"/>
<dbReference type="EMBL" id="AY954950">
    <property type="protein sequence ID" value="AAX90701.1"/>
    <property type="molecule type" value="Genomic_DNA"/>
</dbReference>
<evidence type="ECO:0000313" key="2">
    <source>
        <dbReference type="Proteomes" id="UP000000918"/>
    </source>
</evidence>
<reference evidence="1 2" key="1">
    <citation type="journal article" date="2005" name="Proc. Natl. Acad. Sci. U.S.A.">
        <title>The complete genomes and proteomes of 27 Staphylococcus aureus bacteriophages.</title>
        <authorList>
            <person name="Kwan T."/>
            <person name="Liu J."/>
            <person name="Dubow M."/>
            <person name="Gros P."/>
            <person name="Pelletier J."/>
        </authorList>
    </citation>
    <scope>NUCLEOTIDE SEQUENCE</scope>
</reference>
<name>Q4ZE23_9CAUD</name>
<accession>Q4ZE23</accession>